<dbReference type="Proteomes" id="UP001251085">
    <property type="component" value="Unassembled WGS sequence"/>
</dbReference>
<accession>A0ABU3ECV7</accession>
<name>A0ABU3ECV7_9RHOB</name>
<dbReference type="EMBL" id="JAVRQI010000006">
    <property type="protein sequence ID" value="MDT1062071.1"/>
    <property type="molecule type" value="Genomic_DNA"/>
</dbReference>
<dbReference type="RefSeq" id="WP_311759169.1">
    <property type="nucleotide sequence ID" value="NZ_JAVRQI010000006.1"/>
</dbReference>
<organism evidence="1 2">
    <name type="scientific">Paracoccus broussonetiae</name>
    <dbReference type="NCBI Taxonomy" id="3075834"/>
    <lineage>
        <taxon>Bacteria</taxon>
        <taxon>Pseudomonadati</taxon>
        <taxon>Pseudomonadota</taxon>
        <taxon>Alphaproteobacteria</taxon>
        <taxon>Rhodobacterales</taxon>
        <taxon>Paracoccaceae</taxon>
        <taxon>Paracoccus</taxon>
    </lineage>
</organism>
<gene>
    <name evidence="1" type="ORF">RM190_09400</name>
</gene>
<reference evidence="2" key="1">
    <citation type="submission" date="2023-07" db="EMBL/GenBank/DDBJ databases">
        <title>Characterization of two Paracoccaceae strains isolated from Phycosphere and proposal of Xinfangfangia lacusdiani sp. nov.</title>
        <authorList>
            <person name="Deng Y."/>
            <person name="Zhang Y.Q."/>
        </authorList>
    </citation>
    <scope>NUCLEOTIDE SEQUENCE [LARGE SCALE GENOMIC DNA]</scope>
    <source>
        <strain evidence="2">CPCC 101403</strain>
    </source>
</reference>
<sequence>MSSRTIIVFVVIVLLLAVLYAVIPSGRDGPSPAQDSANPHAIDQD</sequence>
<comment type="caution">
    <text evidence="1">The sequence shown here is derived from an EMBL/GenBank/DDBJ whole genome shotgun (WGS) entry which is preliminary data.</text>
</comment>
<evidence type="ECO:0000313" key="2">
    <source>
        <dbReference type="Proteomes" id="UP001251085"/>
    </source>
</evidence>
<evidence type="ECO:0000313" key="1">
    <source>
        <dbReference type="EMBL" id="MDT1062071.1"/>
    </source>
</evidence>
<protein>
    <submittedName>
        <fullName evidence="1">Uncharacterized protein</fullName>
    </submittedName>
</protein>
<keyword evidence="2" id="KW-1185">Reference proteome</keyword>
<proteinExistence type="predicted"/>